<protein>
    <submittedName>
        <fullName evidence="1">Uncharacterized protein</fullName>
    </submittedName>
</protein>
<proteinExistence type="predicted"/>
<accession>X1PHV0</accession>
<gene>
    <name evidence="1" type="ORF">S06H3_60262</name>
</gene>
<comment type="caution">
    <text evidence="1">The sequence shown here is derived from an EMBL/GenBank/DDBJ whole genome shotgun (WGS) entry which is preliminary data.</text>
</comment>
<dbReference type="EMBL" id="BARV01039290">
    <property type="protein sequence ID" value="GAI55882.1"/>
    <property type="molecule type" value="Genomic_DNA"/>
</dbReference>
<feature type="non-terminal residue" evidence="1">
    <location>
        <position position="190"/>
    </location>
</feature>
<feature type="non-terminal residue" evidence="1">
    <location>
        <position position="1"/>
    </location>
</feature>
<organism evidence="1">
    <name type="scientific">marine sediment metagenome</name>
    <dbReference type="NCBI Taxonomy" id="412755"/>
    <lineage>
        <taxon>unclassified sequences</taxon>
        <taxon>metagenomes</taxon>
        <taxon>ecological metagenomes</taxon>
    </lineage>
</organism>
<reference evidence="1" key="1">
    <citation type="journal article" date="2014" name="Front. Microbiol.">
        <title>High frequency of phylogenetically diverse reductive dehalogenase-homologous genes in deep subseafloor sedimentary metagenomes.</title>
        <authorList>
            <person name="Kawai M."/>
            <person name="Futagami T."/>
            <person name="Toyoda A."/>
            <person name="Takaki Y."/>
            <person name="Nishi S."/>
            <person name="Hori S."/>
            <person name="Arai W."/>
            <person name="Tsubouchi T."/>
            <person name="Morono Y."/>
            <person name="Uchiyama I."/>
            <person name="Ito T."/>
            <person name="Fujiyama A."/>
            <person name="Inagaki F."/>
            <person name="Takami H."/>
        </authorList>
    </citation>
    <scope>NUCLEOTIDE SEQUENCE</scope>
    <source>
        <strain evidence="1">Expedition CK06-06</strain>
    </source>
</reference>
<dbReference type="AlphaFoldDB" id="X1PHV0"/>
<name>X1PHV0_9ZZZZ</name>
<evidence type="ECO:0000313" key="1">
    <source>
        <dbReference type="EMBL" id="GAI55882.1"/>
    </source>
</evidence>
<sequence>AVLAPCNGELTVTATSGATPITVTFQDGFTGTLPVTRTGLCPGDYLYYATDNLGCQSDVSTISISCNQQTTNYEIREHLNNCTQVSSTILVADVDQSVGTNPQIGDTVSITTSTLCYVVTGTTQNNASYFIDNIYADCQSCTATVPDSYLLESCDTQGSFQYADRNVVLTPNQVVELVGQPGCWIVRGDN</sequence>